<name>A7SI00_NEMVE</name>
<evidence type="ECO:0000313" key="4">
    <source>
        <dbReference type="Proteomes" id="UP000001593"/>
    </source>
</evidence>
<dbReference type="EMBL" id="DS469664">
    <property type="protein sequence ID" value="EDO36662.1"/>
    <property type="molecule type" value="Genomic_DNA"/>
</dbReference>
<feature type="compositionally biased region" description="Polar residues" evidence="1">
    <location>
        <begin position="130"/>
        <end position="166"/>
    </location>
</feature>
<keyword evidence="4" id="KW-1185">Reference proteome</keyword>
<proteinExistence type="predicted"/>
<keyword evidence="2" id="KW-0732">Signal</keyword>
<feature type="signal peptide" evidence="2">
    <location>
        <begin position="1"/>
        <end position="26"/>
    </location>
</feature>
<protein>
    <submittedName>
        <fullName evidence="3">Uncharacterized protein</fullName>
    </submittedName>
</protein>
<dbReference type="InParanoid" id="A7SI00"/>
<evidence type="ECO:0000256" key="2">
    <source>
        <dbReference type="SAM" id="SignalP"/>
    </source>
</evidence>
<evidence type="ECO:0000256" key="1">
    <source>
        <dbReference type="SAM" id="MobiDB-lite"/>
    </source>
</evidence>
<organism evidence="3 4">
    <name type="scientific">Nematostella vectensis</name>
    <name type="common">Starlet sea anemone</name>
    <dbReference type="NCBI Taxonomy" id="45351"/>
    <lineage>
        <taxon>Eukaryota</taxon>
        <taxon>Metazoa</taxon>
        <taxon>Cnidaria</taxon>
        <taxon>Anthozoa</taxon>
        <taxon>Hexacorallia</taxon>
        <taxon>Actiniaria</taxon>
        <taxon>Edwardsiidae</taxon>
        <taxon>Nematostella</taxon>
    </lineage>
</organism>
<evidence type="ECO:0000313" key="3">
    <source>
        <dbReference type="EMBL" id="EDO36662.1"/>
    </source>
</evidence>
<feature type="chain" id="PRO_5002715116" evidence="2">
    <location>
        <begin position="27"/>
        <end position="176"/>
    </location>
</feature>
<dbReference type="Proteomes" id="UP000001593">
    <property type="component" value="Unassembled WGS sequence"/>
</dbReference>
<gene>
    <name evidence="3" type="ORF">NEMVEDRAFT_v1g245405</name>
</gene>
<accession>A7SI00</accession>
<reference evidence="3 4" key="1">
    <citation type="journal article" date="2007" name="Science">
        <title>Sea anemone genome reveals ancestral eumetazoan gene repertoire and genomic organization.</title>
        <authorList>
            <person name="Putnam N.H."/>
            <person name="Srivastava M."/>
            <person name="Hellsten U."/>
            <person name="Dirks B."/>
            <person name="Chapman J."/>
            <person name="Salamov A."/>
            <person name="Terry A."/>
            <person name="Shapiro H."/>
            <person name="Lindquist E."/>
            <person name="Kapitonov V.V."/>
            <person name="Jurka J."/>
            <person name="Genikhovich G."/>
            <person name="Grigoriev I.V."/>
            <person name="Lucas S.M."/>
            <person name="Steele R.E."/>
            <person name="Finnerty J.R."/>
            <person name="Technau U."/>
            <person name="Martindale M.Q."/>
            <person name="Rokhsar D.S."/>
        </authorList>
    </citation>
    <scope>NUCLEOTIDE SEQUENCE [LARGE SCALE GENOMIC DNA]</scope>
    <source>
        <strain evidence="4">CH2 X CH6</strain>
    </source>
</reference>
<dbReference type="AlphaFoldDB" id="A7SI00"/>
<dbReference type="HOGENOM" id="CLU_1526993_0_0_1"/>
<feature type="region of interest" description="Disordered" evidence="1">
    <location>
        <begin position="99"/>
        <end position="176"/>
    </location>
</feature>
<sequence>MENSSLNKFSLLILILSSISFYLASASESKEGRIVRCEDVKMNAFRMLCSGPCKTFYCPFIGERNNGDSISQYCVCTENEDFPGLEHFSEKNEFSMDGWVEKQPSCPKKQEGEDDGSERCEDQSPKSLMGTLTSQASVSVADSTTPESSDLETTMIPSSEAVTKTSSFERRRRRRQ</sequence>